<dbReference type="InterPro" id="IPR017703">
    <property type="entry name" value="YgfZ/GCV_T_CS"/>
</dbReference>
<reference evidence="11 12" key="1">
    <citation type="submission" date="2012-03" db="EMBL/GenBank/DDBJ databases">
        <title>Whole Genome Assembly of Papio anubis.</title>
        <authorList>
            <person name="Liu Y.L."/>
            <person name="Abraham K.A."/>
            <person name="Akbar H.A."/>
            <person name="Ali S.A."/>
            <person name="Anosike U.A."/>
            <person name="Aqrawi P.A."/>
            <person name="Arias F.A."/>
            <person name="Attaway T.A."/>
            <person name="Awwad R.A."/>
            <person name="Babu C.B."/>
            <person name="Bandaranaike D.B."/>
            <person name="Battles P.B."/>
            <person name="Bell A.B."/>
            <person name="Beltran B.B."/>
            <person name="Berhane-Mersha D.B."/>
            <person name="Bess C.B."/>
            <person name="Bickham C.B."/>
            <person name="Bolden T.B."/>
            <person name="Carter K.C."/>
            <person name="Chau D.C."/>
            <person name="Chavez A.C."/>
            <person name="Clerc-Blankenburg K.C."/>
            <person name="Coyle M.C."/>
            <person name="Dao M.D."/>
            <person name="Davila M.L.D."/>
            <person name="Davy-Carroll L.D."/>
            <person name="Denson S.D."/>
            <person name="Dinh H.D."/>
            <person name="Fernandez S.F."/>
            <person name="Fernando P.F."/>
            <person name="Forbes L.F."/>
            <person name="Francis C.F."/>
            <person name="Francisco L.F."/>
            <person name="Fu Q.F."/>
            <person name="Garcia-Iii R.G."/>
            <person name="Garrett T.G."/>
            <person name="Gross S.G."/>
            <person name="Gubbala S.G."/>
            <person name="Hirani K.H."/>
            <person name="Hogues M.H."/>
            <person name="Hollins B.H."/>
            <person name="Jackson L.J."/>
            <person name="Javaid M.J."/>
            <person name="Jhangiani S.J."/>
            <person name="Johnson A.J."/>
            <person name="Johnson B.J."/>
            <person name="Jones J.J."/>
            <person name="Joshi V.J."/>
            <person name="Kalu J.K."/>
            <person name="Khan N.K."/>
            <person name="Korchina V.K."/>
            <person name="Kovar C.K."/>
            <person name="Lago L.L."/>
            <person name="Lara F.L."/>
            <person name="Le T.-K.L."/>
            <person name="Lee S.L."/>
            <person name="Legall-Iii F.L."/>
            <person name="Lemon S.L."/>
            <person name="Liu J.L."/>
            <person name="Liu Y.-S.L."/>
            <person name="Liyanage D.L."/>
            <person name="Lopez J.L."/>
            <person name="Lorensuhewa L.L."/>
            <person name="Mata R.M."/>
            <person name="Mathew T.M."/>
            <person name="Mercado C.M."/>
            <person name="Mercado I.M."/>
            <person name="Morales K.M."/>
            <person name="Morgan M.M."/>
            <person name="Munidasa M.M."/>
            <person name="Ngo D.N."/>
            <person name="Nguyen L.N."/>
            <person name="Nguyen T.N."/>
            <person name="Nguyen N.N."/>
            <person name="Obregon M.O."/>
            <person name="Okwuonu G.O."/>
            <person name="Ongeri F.O."/>
            <person name="Onwere C.O."/>
            <person name="Osifeso I.O."/>
            <person name="Parra A.P."/>
            <person name="Patil S.P."/>
            <person name="Perez A.P."/>
            <person name="Perez Y.P."/>
            <person name="Pham C.P."/>
            <person name="Pu L.-L.P."/>
            <person name="Puazo M.P."/>
            <person name="Quiroz J.Q."/>
            <person name="Rouhana J.R."/>
            <person name="Ruiz M.R."/>
            <person name="Ruiz S.-J.R."/>
            <person name="Saada N.S."/>
            <person name="Santibanez J.S."/>
            <person name="Scheel M.S."/>
            <person name="Schneider B.S."/>
            <person name="Simmons D.S."/>
            <person name="Sisson I.S."/>
            <person name="Tang L.-Y.T."/>
            <person name="Thornton R.T."/>
            <person name="Tisius J.T."/>
            <person name="Toledanes G.T."/>
            <person name="Trejos Z.T."/>
            <person name="Usmani K.U."/>
            <person name="Varghese R.V."/>
            <person name="Vattathil S.V."/>
            <person name="Vee V.V."/>
            <person name="Walker D.W."/>
            <person name="Weissenberger G.W."/>
            <person name="White C.W."/>
            <person name="Williams A.W."/>
            <person name="Woodworth J.W."/>
            <person name="Wright R.W."/>
            <person name="Zhu Y.Z."/>
            <person name="Han Y.H."/>
            <person name="Newsham I.N."/>
            <person name="Nazareth L.N."/>
            <person name="Worley K.W."/>
            <person name="Muzny D.M."/>
            <person name="Rogers J.R."/>
            <person name="Gibbs R.G."/>
        </authorList>
    </citation>
    <scope>NUCLEOTIDE SEQUENCE [LARGE SCALE GENOMIC DNA]</scope>
</reference>
<keyword evidence="3" id="KW-0496">Mitochondrion</keyword>
<keyword evidence="12" id="KW-1185">Reference proteome</keyword>
<sequence>MPRIEHKKALKRWAEISLPAEGGAYVLTDRSSPRPETHPAHDAPPPTHAPPTQQARSPSPPLPARADLLLTHARSVGPDSHCSSPQARTFRSPLTHALCARPFPPPSGGRRQGPLWHPPLLLPWALPAAALLSKMAAAALLRGAAPGRGGPAWRWWLRAAPRCRLAHSFRSPGGDPTAAATWACFRLDGRTLLRVRGPDAAPFLLGLLTNELPLPGPATRGAPPLARAGYAHFLNVQGRTLYDVILYGLQEHSEEVSGFLLECDSSVQGALQKHLALYRIRRKVTVEPHPELRVWAVLPSSPEACGNAPLQESAGAAAILIRDPRTARMGWRLLTQDEGPALVSGGRLGDLWDYHQHRYLQGVPEGVGDLPPGVALPLESNLAFMNGVSFTKGCYIGQELTARTHHMGVIRKRLFPVRFLDPLPASGITPGATVLTASGQTVGKFRAGQGNVGLALLWSEKIKGPLHIRASEGAQVALAASVPDWWPTVSK</sequence>
<keyword evidence="4" id="KW-0350">Heme biosynthesis</keyword>
<evidence type="ECO:0000256" key="6">
    <source>
        <dbReference type="ARBA" id="ARBA00093401"/>
    </source>
</evidence>
<evidence type="ECO:0000256" key="2">
    <source>
        <dbReference type="ARBA" id="ARBA00022946"/>
    </source>
</evidence>
<comment type="similarity">
    <text evidence="7">Belongs to the GcvT family. CAF17/IBA57 subfamily.</text>
</comment>
<dbReference type="FunFam" id="3.30.1360.120:FF:000015">
    <property type="entry name" value="IBA57, iron-sulfur cluster assembly"/>
    <property type="match status" value="1"/>
</dbReference>
<dbReference type="GO" id="GO:0006783">
    <property type="term" value="P:heme biosynthetic process"/>
    <property type="evidence" value="ECO:0007669"/>
    <property type="project" value="UniProtKB-KW"/>
</dbReference>
<evidence type="ECO:0000313" key="12">
    <source>
        <dbReference type="Proteomes" id="UP000028761"/>
    </source>
</evidence>
<gene>
    <name evidence="11" type="primary">IBA57</name>
</gene>
<name>A0A096MP42_PAPAN</name>
<feature type="compositionally biased region" description="Basic and acidic residues" evidence="9">
    <location>
        <begin position="31"/>
        <end position="41"/>
    </location>
</feature>
<accession>A0A096MP42</accession>
<dbReference type="InterPro" id="IPR057460">
    <property type="entry name" value="CAF17_C"/>
</dbReference>
<protein>
    <recommendedName>
        <fullName evidence="8">Iron-sulfur cluster assembly factor IBA57, mitochondrial</fullName>
    </recommendedName>
    <alternativeName>
        <fullName evidence="5">Iron-sulfur cluster assembly factor homolog</fullName>
    </alternativeName>
</protein>
<evidence type="ECO:0000256" key="3">
    <source>
        <dbReference type="ARBA" id="ARBA00023128"/>
    </source>
</evidence>
<dbReference type="InterPro" id="IPR027266">
    <property type="entry name" value="TrmE/GcvT-like"/>
</dbReference>
<reference evidence="11" key="2">
    <citation type="submission" date="2025-08" db="UniProtKB">
        <authorList>
            <consortium name="Ensembl"/>
        </authorList>
    </citation>
    <scope>IDENTIFICATION</scope>
</reference>
<dbReference type="Gene3D" id="3.30.1360.120">
    <property type="entry name" value="Probable tRNA modification gtpase trme, domain 1"/>
    <property type="match status" value="1"/>
</dbReference>
<dbReference type="InterPro" id="IPR045179">
    <property type="entry name" value="YgfZ/GcvT"/>
</dbReference>
<dbReference type="PANTHER" id="PTHR22602:SF0">
    <property type="entry name" value="TRANSFERASE CAF17, MITOCHONDRIAL-RELATED"/>
    <property type="match status" value="1"/>
</dbReference>
<comment type="subcellular location">
    <subcellularLocation>
        <location evidence="1">Mitochondrion</location>
    </subcellularLocation>
</comment>
<evidence type="ECO:0000256" key="9">
    <source>
        <dbReference type="SAM" id="MobiDB-lite"/>
    </source>
</evidence>
<dbReference type="GO" id="GO:0016226">
    <property type="term" value="P:iron-sulfur cluster assembly"/>
    <property type="evidence" value="ECO:0007669"/>
    <property type="project" value="TreeGrafter"/>
</dbReference>
<dbReference type="Ensembl" id="ENSPANT00000026505.3">
    <property type="protein sequence ID" value="ENSPANP00000001481.2"/>
    <property type="gene ID" value="ENSPANG00000021033.3"/>
</dbReference>
<evidence type="ECO:0000256" key="5">
    <source>
        <dbReference type="ARBA" id="ARBA00075513"/>
    </source>
</evidence>
<evidence type="ECO:0000313" key="11">
    <source>
        <dbReference type="Ensembl" id="ENSPANP00000001481.2"/>
    </source>
</evidence>
<dbReference type="GeneTree" id="ENSGT00390000006465"/>
<evidence type="ECO:0000259" key="10">
    <source>
        <dbReference type="Pfam" id="PF25455"/>
    </source>
</evidence>
<feature type="region of interest" description="Disordered" evidence="9">
    <location>
        <begin position="21"/>
        <end position="64"/>
    </location>
</feature>
<comment type="function">
    <text evidence="6">Mitochondrial protein involved in the maturation of mitochondrial [4Fe-4S]-proteins in the late stage of the iron-sulfur cluster assembly pathway. Operates in cooperation with ISCA2 in the maturation of [4Fe-4S] proteins.</text>
</comment>
<dbReference type="Pfam" id="PF25455">
    <property type="entry name" value="Beta-barrel_CAF17_C"/>
    <property type="match status" value="1"/>
</dbReference>
<dbReference type="PANTHER" id="PTHR22602">
    <property type="entry name" value="TRANSFERASE CAF17, MITOCHONDRIAL-RELATED"/>
    <property type="match status" value="1"/>
</dbReference>
<proteinExistence type="inferred from homology"/>
<dbReference type="NCBIfam" id="TIGR03317">
    <property type="entry name" value="ygfZ_signature"/>
    <property type="match status" value="1"/>
</dbReference>
<dbReference type="OMA" id="VTHPHEE"/>
<dbReference type="Proteomes" id="UP000028761">
    <property type="component" value="Chromosome 1"/>
</dbReference>
<evidence type="ECO:0000256" key="7">
    <source>
        <dbReference type="ARBA" id="ARBA00093447"/>
    </source>
</evidence>
<dbReference type="HOGENOM" id="CLU_007884_7_1_1"/>
<organism evidence="11 12">
    <name type="scientific">Papio anubis</name>
    <name type="common">Olive baboon</name>
    <dbReference type="NCBI Taxonomy" id="9555"/>
    <lineage>
        <taxon>Eukaryota</taxon>
        <taxon>Metazoa</taxon>
        <taxon>Chordata</taxon>
        <taxon>Craniata</taxon>
        <taxon>Vertebrata</taxon>
        <taxon>Euteleostomi</taxon>
        <taxon>Mammalia</taxon>
        <taxon>Eutheria</taxon>
        <taxon>Euarchontoglires</taxon>
        <taxon>Primates</taxon>
        <taxon>Haplorrhini</taxon>
        <taxon>Catarrhini</taxon>
        <taxon>Cercopithecidae</taxon>
        <taxon>Cercopithecinae</taxon>
        <taxon>Papio</taxon>
    </lineage>
</organism>
<evidence type="ECO:0000256" key="8">
    <source>
        <dbReference type="ARBA" id="ARBA00093625"/>
    </source>
</evidence>
<dbReference type="STRING" id="9555.ENSPANP00000001481"/>
<dbReference type="eggNOG" id="KOG2929">
    <property type="taxonomic scope" value="Eukaryota"/>
</dbReference>
<dbReference type="GO" id="GO:0005759">
    <property type="term" value="C:mitochondrial matrix"/>
    <property type="evidence" value="ECO:0007669"/>
    <property type="project" value="TreeGrafter"/>
</dbReference>
<dbReference type="SUPFAM" id="SSF103025">
    <property type="entry name" value="Folate-binding domain"/>
    <property type="match status" value="1"/>
</dbReference>
<feature type="domain" description="CAF17 C-terminal" evidence="10">
    <location>
        <begin position="411"/>
        <end position="487"/>
    </location>
</feature>
<evidence type="ECO:0000256" key="4">
    <source>
        <dbReference type="ARBA" id="ARBA00023133"/>
    </source>
</evidence>
<dbReference type="Bgee" id="ENSPANG00000021033">
    <property type="expression patterns" value="Expressed in postnatal subventricular zone and 46 other cell types or tissues"/>
</dbReference>
<keyword evidence="2" id="KW-0809">Transit peptide</keyword>
<dbReference type="AlphaFoldDB" id="A0A096MP42"/>
<reference evidence="11" key="3">
    <citation type="submission" date="2025-09" db="UniProtKB">
        <authorList>
            <consortium name="Ensembl"/>
        </authorList>
    </citation>
    <scope>IDENTIFICATION</scope>
</reference>
<evidence type="ECO:0000256" key="1">
    <source>
        <dbReference type="ARBA" id="ARBA00004173"/>
    </source>
</evidence>